<dbReference type="EMBL" id="NBBI01000007">
    <property type="protein sequence ID" value="OWK28047.1"/>
    <property type="molecule type" value="Genomic_DNA"/>
</dbReference>
<reference evidence="2 3" key="1">
    <citation type="submission" date="2017-03" db="EMBL/GenBank/DDBJ databases">
        <title>Genome sequence of Sphingomonas dokdonensis DSM 21029.</title>
        <authorList>
            <person name="Poehlein A."/>
            <person name="Wuebbeler J.H."/>
            <person name="Steinbuechel A."/>
            <person name="Daniel R."/>
        </authorList>
    </citation>
    <scope>NUCLEOTIDE SEQUENCE [LARGE SCALE GENOMIC DNA]</scope>
    <source>
        <strain evidence="2 3">DSM 21029</strain>
    </source>
</reference>
<proteinExistence type="predicted"/>
<feature type="chain" id="PRO_5013372110" description="Beta-lactamase" evidence="1">
    <location>
        <begin position="24"/>
        <end position="270"/>
    </location>
</feature>
<dbReference type="Proteomes" id="UP000197290">
    <property type="component" value="Unassembled WGS sequence"/>
</dbReference>
<comment type="caution">
    <text evidence="2">The sequence shown here is derived from an EMBL/GenBank/DDBJ whole genome shotgun (WGS) entry which is preliminary data.</text>
</comment>
<keyword evidence="1" id="KW-0732">Signal</keyword>
<dbReference type="SUPFAM" id="SSF81901">
    <property type="entry name" value="HCP-like"/>
    <property type="match status" value="1"/>
</dbReference>
<protein>
    <recommendedName>
        <fullName evidence="4">Beta-lactamase</fullName>
    </recommendedName>
</protein>
<keyword evidence="3" id="KW-1185">Reference proteome</keyword>
<sequence length="270" mass="29188">MASIRWLSLLLIALAVPIVPAPAGSVSSPMATAVCAPVDDVDSCWKEGVVAERRDDQAAALAAYDRSCTAGLTIYGCYEAGKIAFSDPRLRDYQVARARMARVCASPDIGMGPYGCTFLGIMQRDGLGGPRQLRESTFSFVRACFTHNDDHYIDGRGCAALADDLPTADVMDTNHIAWPRPYIRYLAYAMGCTDQMPQLCGKATDLYRRGEAASADWMVMCEEHLAGGAPAGICPRLADPALSADLDHRHVLRRTLARMFGVATDLPARP</sequence>
<evidence type="ECO:0008006" key="4">
    <source>
        <dbReference type="Google" id="ProtNLM"/>
    </source>
</evidence>
<accession>A0A245ZE90</accession>
<feature type="signal peptide" evidence="1">
    <location>
        <begin position="1"/>
        <end position="23"/>
    </location>
</feature>
<dbReference type="RefSeq" id="WP_088368202.1">
    <property type="nucleotide sequence ID" value="NZ_NBBI01000007.1"/>
</dbReference>
<dbReference type="AlphaFoldDB" id="A0A245ZE90"/>
<name>A0A245ZE90_9SPHN</name>
<gene>
    <name evidence="2" type="ORF">SPDO_28800</name>
</gene>
<organism evidence="2 3">
    <name type="scientific">Sphingomonas dokdonensis</name>
    <dbReference type="NCBI Taxonomy" id="344880"/>
    <lineage>
        <taxon>Bacteria</taxon>
        <taxon>Pseudomonadati</taxon>
        <taxon>Pseudomonadota</taxon>
        <taxon>Alphaproteobacteria</taxon>
        <taxon>Sphingomonadales</taxon>
        <taxon>Sphingomonadaceae</taxon>
        <taxon>Sphingomonas</taxon>
    </lineage>
</organism>
<evidence type="ECO:0000313" key="3">
    <source>
        <dbReference type="Proteomes" id="UP000197290"/>
    </source>
</evidence>
<evidence type="ECO:0000256" key="1">
    <source>
        <dbReference type="SAM" id="SignalP"/>
    </source>
</evidence>
<evidence type="ECO:0000313" key="2">
    <source>
        <dbReference type="EMBL" id="OWK28047.1"/>
    </source>
</evidence>